<dbReference type="Pfam" id="PF00664">
    <property type="entry name" value="ABC_membrane"/>
    <property type="match status" value="1"/>
</dbReference>
<dbReference type="Proteomes" id="UP001589795">
    <property type="component" value="Unassembled WGS sequence"/>
</dbReference>
<keyword evidence="2 5" id="KW-0812">Transmembrane</keyword>
<evidence type="ECO:0000256" key="2">
    <source>
        <dbReference type="ARBA" id="ARBA00022692"/>
    </source>
</evidence>
<evidence type="ECO:0000313" key="8">
    <source>
        <dbReference type="Proteomes" id="UP001589795"/>
    </source>
</evidence>
<dbReference type="Gene3D" id="1.20.1560.10">
    <property type="entry name" value="ABC transporter type 1, transmembrane domain"/>
    <property type="match status" value="1"/>
</dbReference>
<feature type="transmembrane region" description="Helical" evidence="5">
    <location>
        <begin position="155"/>
        <end position="176"/>
    </location>
</feature>
<protein>
    <submittedName>
        <fullName evidence="7">ABC transporter transmembrane domain-containing protein</fullName>
    </submittedName>
</protein>
<feature type="transmembrane region" description="Helical" evidence="5">
    <location>
        <begin position="239"/>
        <end position="257"/>
    </location>
</feature>
<keyword evidence="8" id="KW-1185">Reference proteome</keyword>
<accession>A0ABV6CET5</accession>
<dbReference type="PROSITE" id="PS50929">
    <property type="entry name" value="ABC_TM1F"/>
    <property type="match status" value="1"/>
</dbReference>
<comment type="caution">
    <text evidence="7">The sequence shown here is derived from an EMBL/GenBank/DDBJ whole genome shotgun (WGS) entry which is preliminary data.</text>
</comment>
<dbReference type="RefSeq" id="WP_265508021.1">
    <property type="nucleotide sequence ID" value="NZ_JAOTBE010000052.1"/>
</dbReference>
<gene>
    <name evidence="7" type="ORF">ACFFIZ_02605</name>
</gene>
<evidence type="ECO:0000313" key="7">
    <source>
        <dbReference type="EMBL" id="MFC0199245.1"/>
    </source>
</evidence>
<dbReference type="PANTHER" id="PTHR24221:SF654">
    <property type="entry name" value="ATP-BINDING CASSETTE SUB-FAMILY B MEMBER 6"/>
    <property type="match status" value="1"/>
</dbReference>
<comment type="subcellular location">
    <subcellularLocation>
        <location evidence="1">Cell membrane</location>
        <topology evidence="1">Multi-pass membrane protein</topology>
    </subcellularLocation>
</comment>
<dbReference type="SUPFAM" id="SSF52540">
    <property type="entry name" value="P-loop containing nucleoside triphosphate hydrolases"/>
    <property type="match status" value="1"/>
</dbReference>
<evidence type="ECO:0000259" key="6">
    <source>
        <dbReference type="PROSITE" id="PS50929"/>
    </source>
</evidence>
<dbReference type="Gene3D" id="3.40.50.300">
    <property type="entry name" value="P-loop containing nucleotide triphosphate hydrolases"/>
    <property type="match status" value="1"/>
</dbReference>
<keyword evidence="3 5" id="KW-1133">Transmembrane helix</keyword>
<feature type="transmembrane region" description="Helical" evidence="5">
    <location>
        <begin position="132"/>
        <end position="149"/>
    </location>
</feature>
<feature type="transmembrane region" description="Helical" evidence="5">
    <location>
        <begin position="51"/>
        <end position="69"/>
    </location>
</feature>
<keyword evidence="4 5" id="KW-0472">Membrane</keyword>
<proteinExistence type="predicted"/>
<dbReference type="InterPro" id="IPR036640">
    <property type="entry name" value="ABC1_TM_sf"/>
</dbReference>
<evidence type="ECO:0000256" key="1">
    <source>
        <dbReference type="ARBA" id="ARBA00004651"/>
    </source>
</evidence>
<dbReference type="EMBL" id="JBHLWQ010000028">
    <property type="protein sequence ID" value="MFC0199245.1"/>
    <property type="molecule type" value="Genomic_DNA"/>
</dbReference>
<organism evidence="7 8">
    <name type="scientific">Paracoccus rhizosphaerae</name>
    <dbReference type="NCBI Taxonomy" id="1133347"/>
    <lineage>
        <taxon>Bacteria</taxon>
        <taxon>Pseudomonadati</taxon>
        <taxon>Pseudomonadota</taxon>
        <taxon>Alphaproteobacteria</taxon>
        <taxon>Rhodobacterales</taxon>
        <taxon>Paracoccaceae</taxon>
        <taxon>Paracoccus</taxon>
    </lineage>
</organism>
<sequence length="519" mass="54824">MPMPPLLNRSRRRGMALVTALTLMQGLAAAAGAFATRTLFEALHTGGTLPAGALATLIAAGIVIALARVSARCVGERVGQDYARCIRASLFDHAARLPLSTVARRRAGSMPLRFVGDMTAFRNWPAMGLPRLVSGVVLVPVTLAVLYILHPVFGLAVGVVTLPCIAANATGGMLLPRLQRRLRARRARIALDMAERMSIAPQLDRMGRRGKELALLDKRTRRMVRTALRHRLAVESLKALPDAAAGIAAVLIVVLGHRAGQQAGTIAAGLAALGLLLTPLRDLGGVWNHRSAFQAAARKVRATLAQDGRGLYRAGLSLERGPVAVAVCDLALPSGRTLDRCIDAGGRATLSLSDADAAAVQSILLGLDDPGRGQVLLDEVDLRDLSRGSLRRRVMPLGPAQVILRGSLRRALTMGCTPPDDARLERLARAEGLGPLLDRIGGLDGGLRERGQGLSPAELTAIGLVRIRLQRPGLIVVQPHLMPCGTSCLSAYLKRHPATVLAIRTDAIAGCETGPAHSA</sequence>
<name>A0ABV6CET5_9RHOB</name>
<dbReference type="SUPFAM" id="SSF90123">
    <property type="entry name" value="ABC transporter transmembrane region"/>
    <property type="match status" value="1"/>
</dbReference>
<dbReference type="InterPro" id="IPR011527">
    <property type="entry name" value="ABC1_TM_dom"/>
</dbReference>
<dbReference type="InterPro" id="IPR027417">
    <property type="entry name" value="P-loop_NTPase"/>
</dbReference>
<evidence type="ECO:0000256" key="3">
    <source>
        <dbReference type="ARBA" id="ARBA00022989"/>
    </source>
</evidence>
<evidence type="ECO:0000256" key="4">
    <source>
        <dbReference type="ARBA" id="ARBA00023136"/>
    </source>
</evidence>
<dbReference type="PANTHER" id="PTHR24221">
    <property type="entry name" value="ATP-BINDING CASSETTE SUB-FAMILY B"/>
    <property type="match status" value="1"/>
</dbReference>
<evidence type="ECO:0000256" key="5">
    <source>
        <dbReference type="SAM" id="Phobius"/>
    </source>
</evidence>
<feature type="domain" description="ABC transmembrane type-1" evidence="6">
    <location>
        <begin position="16"/>
        <end position="292"/>
    </location>
</feature>
<dbReference type="InterPro" id="IPR039421">
    <property type="entry name" value="Type_1_exporter"/>
</dbReference>
<reference evidence="7 8" key="1">
    <citation type="submission" date="2024-09" db="EMBL/GenBank/DDBJ databases">
        <authorList>
            <person name="Sun Q."/>
            <person name="Mori K."/>
        </authorList>
    </citation>
    <scope>NUCLEOTIDE SEQUENCE [LARGE SCALE GENOMIC DNA]</scope>
    <source>
        <strain evidence="7 8">CCM 7904</strain>
    </source>
</reference>